<dbReference type="InterPro" id="IPR023635">
    <property type="entry name" value="Peptide_deformylase"/>
</dbReference>
<dbReference type="Pfam" id="PF01327">
    <property type="entry name" value="Pep_deformylase"/>
    <property type="match status" value="1"/>
</dbReference>
<feature type="binding site" evidence="6">
    <location>
        <position position="154"/>
    </location>
    <ligand>
        <name>Fe cation</name>
        <dbReference type="ChEBI" id="CHEBI:24875"/>
    </ligand>
</feature>
<accession>A0A1G7PI47</accession>
<evidence type="ECO:0000256" key="2">
    <source>
        <dbReference type="ARBA" id="ARBA00022723"/>
    </source>
</evidence>
<comment type="function">
    <text evidence="6">Removes the formyl group from the N-terminal Met of newly synthesized proteins. Requires at least a dipeptide for an efficient rate of reaction. N-terminal L-methionine is a prerequisite for activity but the enzyme has broad specificity at other positions.</text>
</comment>
<dbReference type="EC" id="3.5.1.88" evidence="6"/>
<comment type="catalytic activity">
    <reaction evidence="6">
        <text>N-terminal N-formyl-L-methionyl-[peptide] + H2O = N-terminal L-methionyl-[peptide] + formate</text>
        <dbReference type="Rhea" id="RHEA:24420"/>
        <dbReference type="Rhea" id="RHEA-COMP:10639"/>
        <dbReference type="Rhea" id="RHEA-COMP:10640"/>
        <dbReference type="ChEBI" id="CHEBI:15377"/>
        <dbReference type="ChEBI" id="CHEBI:15740"/>
        <dbReference type="ChEBI" id="CHEBI:49298"/>
        <dbReference type="ChEBI" id="CHEBI:64731"/>
        <dbReference type="EC" id="3.5.1.88"/>
    </reaction>
</comment>
<name>A0A1G7PI47_9BURK</name>
<dbReference type="GO" id="GO:0042586">
    <property type="term" value="F:peptide deformylase activity"/>
    <property type="evidence" value="ECO:0007669"/>
    <property type="project" value="UniProtKB-UniRule"/>
</dbReference>
<feature type="active site" evidence="6">
    <location>
        <position position="151"/>
    </location>
</feature>
<keyword evidence="3 6" id="KW-0378">Hydrolase</keyword>
<sequence>MRDFPPVGGAQINFKIMALLNILNYPDKRLHKIAKPVEVVDERIRKLVADMAETMYAAPGVGLAATQVDVHERVVVIDVSDAHDELHAFINPEIVWSSNEKVVNEEGCLSVPGIYDNVERAEKVRVRALNEKGETFELDCEGLLAVCIQHEMDHLMGRVFVEYLSSLKQTRIKSKMKKLAHAM</sequence>
<dbReference type="Gene3D" id="3.90.45.10">
    <property type="entry name" value="Peptide deformylase"/>
    <property type="match status" value="1"/>
</dbReference>
<keyword evidence="2 6" id="KW-0479">Metal-binding</keyword>
<dbReference type="NCBIfam" id="NF001159">
    <property type="entry name" value="PRK00150.1-3"/>
    <property type="match status" value="1"/>
</dbReference>
<evidence type="ECO:0000256" key="5">
    <source>
        <dbReference type="ARBA" id="ARBA00023004"/>
    </source>
</evidence>
<reference evidence="7 8" key="1">
    <citation type="submission" date="2016-10" db="EMBL/GenBank/DDBJ databases">
        <authorList>
            <person name="de Groot N.N."/>
        </authorList>
    </citation>
    <scope>NUCLEOTIDE SEQUENCE [LARGE SCALE GENOMIC DNA]</scope>
    <source>
        <strain evidence="7 8">LMG 2247</strain>
    </source>
</reference>
<dbReference type="HAMAP" id="MF_00163">
    <property type="entry name" value="Pep_deformylase"/>
    <property type="match status" value="1"/>
</dbReference>
<dbReference type="NCBIfam" id="TIGR00079">
    <property type="entry name" value="pept_deformyl"/>
    <property type="match status" value="1"/>
</dbReference>
<evidence type="ECO:0000256" key="6">
    <source>
        <dbReference type="HAMAP-Rule" id="MF_00163"/>
    </source>
</evidence>
<evidence type="ECO:0000256" key="1">
    <source>
        <dbReference type="ARBA" id="ARBA00010759"/>
    </source>
</evidence>
<keyword evidence="4 6" id="KW-0648">Protein biosynthesis</keyword>
<dbReference type="Proteomes" id="UP000199706">
    <property type="component" value="Unassembled WGS sequence"/>
</dbReference>
<evidence type="ECO:0000313" key="8">
    <source>
        <dbReference type="Proteomes" id="UP000199706"/>
    </source>
</evidence>
<evidence type="ECO:0000256" key="4">
    <source>
        <dbReference type="ARBA" id="ARBA00022917"/>
    </source>
</evidence>
<dbReference type="FunFam" id="3.90.45.10:FF:000001">
    <property type="entry name" value="Peptide deformylase"/>
    <property type="match status" value="1"/>
</dbReference>
<dbReference type="GO" id="GO:0006412">
    <property type="term" value="P:translation"/>
    <property type="evidence" value="ECO:0007669"/>
    <property type="project" value="UniProtKB-UniRule"/>
</dbReference>
<proteinExistence type="inferred from homology"/>
<dbReference type="InterPro" id="IPR036821">
    <property type="entry name" value="Peptide_deformylase_sf"/>
</dbReference>
<protein>
    <recommendedName>
        <fullName evidence="6">Peptide deformylase</fullName>
        <shortName evidence="6">PDF</shortName>
        <ecNumber evidence="6">3.5.1.88</ecNumber>
    </recommendedName>
    <alternativeName>
        <fullName evidence="6">Polypeptide deformylase</fullName>
    </alternativeName>
</protein>
<dbReference type="PRINTS" id="PR01576">
    <property type="entry name" value="PDEFORMYLASE"/>
</dbReference>
<evidence type="ECO:0000256" key="3">
    <source>
        <dbReference type="ARBA" id="ARBA00022801"/>
    </source>
</evidence>
<dbReference type="PIRSF" id="PIRSF004749">
    <property type="entry name" value="Pep_def"/>
    <property type="match status" value="1"/>
</dbReference>
<dbReference type="CDD" id="cd00487">
    <property type="entry name" value="Pep_deformylase"/>
    <property type="match status" value="1"/>
</dbReference>
<dbReference type="GO" id="GO:0046872">
    <property type="term" value="F:metal ion binding"/>
    <property type="evidence" value="ECO:0007669"/>
    <property type="project" value="UniProtKB-KW"/>
</dbReference>
<dbReference type="PANTHER" id="PTHR10458">
    <property type="entry name" value="PEPTIDE DEFORMYLASE"/>
    <property type="match status" value="1"/>
</dbReference>
<comment type="cofactor">
    <cofactor evidence="6">
        <name>Fe(2+)</name>
        <dbReference type="ChEBI" id="CHEBI:29033"/>
    </cofactor>
    <text evidence="6">Binds 1 Fe(2+) ion.</text>
</comment>
<evidence type="ECO:0000313" key="7">
    <source>
        <dbReference type="EMBL" id="SDF85917.1"/>
    </source>
</evidence>
<feature type="binding site" evidence="6">
    <location>
        <position position="108"/>
    </location>
    <ligand>
        <name>Fe cation</name>
        <dbReference type="ChEBI" id="CHEBI:24875"/>
    </ligand>
</feature>
<dbReference type="AlphaFoldDB" id="A0A1G7PI47"/>
<dbReference type="PANTHER" id="PTHR10458:SF22">
    <property type="entry name" value="PEPTIDE DEFORMYLASE"/>
    <property type="match status" value="1"/>
</dbReference>
<dbReference type="SUPFAM" id="SSF56420">
    <property type="entry name" value="Peptide deformylase"/>
    <property type="match status" value="1"/>
</dbReference>
<keyword evidence="5 6" id="KW-0408">Iron</keyword>
<feature type="binding site" evidence="6">
    <location>
        <position position="150"/>
    </location>
    <ligand>
        <name>Fe cation</name>
        <dbReference type="ChEBI" id="CHEBI:24875"/>
    </ligand>
</feature>
<organism evidence="7 8">
    <name type="scientific">Paraburkholderia phenazinium</name>
    <dbReference type="NCBI Taxonomy" id="60549"/>
    <lineage>
        <taxon>Bacteria</taxon>
        <taxon>Pseudomonadati</taxon>
        <taxon>Pseudomonadota</taxon>
        <taxon>Betaproteobacteria</taxon>
        <taxon>Burkholderiales</taxon>
        <taxon>Burkholderiaceae</taxon>
        <taxon>Paraburkholderia</taxon>
    </lineage>
</organism>
<comment type="similarity">
    <text evidence="1 6">Belongs to the polypeptide deformylase family.</text>
</comment>
<dbReference type="EMBL" id="FNCJ01000001">
    <property type="protein sequence ID" value="SDF85917.1"/>
    <property type="molecule type" value="Genomic_DNA"/>
</dbReference>
<gene>
    <name evidence="6" type="primary">def</name>
    <name evidence="7" type="ORF">SAMN05216466_101313</name>
</gene>